<sequence length="71" mass="8258">MLRKTVFRMTKAVASKSYLQSLVQGESLTENLQIYRSETYDLLDPGERKGFLRIFLGLIQYLNINTIDTRV</sequence>
<dbReference type="VEuPathDB" id="FungiDB:ASPWEDRAFT_656875"/>
<evidence type="ECO:0000313" key="1">
    <source>
        <dbReference type="EMBL" id="OJJ32289.1"/>
    </source>
</evidence>
<dbReference type="RefSeq" id="XP_040685966.1">
    <property type="nucleotide sequence ID" value="XM_040838811.1"/>
</dbReference>
<gene>
    <name evidence="1" type="ORF">ASPWEDRAFT_656875</name>
</gene>
<keyword evidence="2" id="KW-1185">Reference proteome</keyword>
<accession>A0A1L9RBJ5</accession>
<dbReference type="EMBL" id="KV878215">
    <property type="protein sequence ID" value="OJJ32289.1"/>
    <property type="molecule type" value="Genomic_DNA"/>
</dbReference>
<organism evidence="1 2">
    <name type="scientific">Aspergillus wentii DTO 134E9</name>
    <dbReference type="NCBI Taxonomy" id="1073089"/>
    <lineage>
        <taxon>Eukaryota</taxon>
        <taxon>Fungi</taxon>
        <taxon>Dikarya</taxon>
        <taxon>Ascomycota</taxon>
        <taxon>Pezizomycotina</taxon>
        <taxon>Eurotiomycetes</taxon>
        <taxon>Eurotiomycetidae</taxon>
        <taxon>Eurotiales</taxon>
        <taxon>Aspergillaceae</taxon>
        <taxon>Aspergillus</taxon>
        <taxon>Aspergillus subgen. Cremei</taxon>
    </lineage>
</organism>
<reference evidence="2" key="1">
    <citation type="journal article" date="2017" name="Genome Biol.">
        <title>Comparative genomics reveals high biological diversity and specific adaptations in the industrially and medically important fungal genus Aspergillus.</title>
        <authorList>
            <person name="de Vries R.P."/>
            <person name="Riley R."/>
            <person name="Wiebenga A."/>
            <person name="Aguilar-Osorio G."/>
            <person name="Amillis S."/>
            <person name="Uchima C.A."/>
            <person name="Anderluh G."/>
            <person name="Asadollahi M."/>
            <person name="Askin M."/>
            <person name="Barry K."/>
            <person name="Battaglia E."/>
            <person name="Bayram O."/>
            <person name="Benocci T."/>
            <person name="Braus-Stromeyer S.A."/>
            <person name="Caldana C."/>
            <person name="Canovas D."/>
            <person name="Cerqueira G.C."/>
            <person name="Chen F."/>
            <person name="Chen W."/>
            <person name="Choi C."/>
            <person name="Clum A."/>
            <person name="Dos Santos R.A."/>
            <person name="Damasio A.R."/>
            <person name="Diallinas G."/>
            <person name="Emri T."/>
            <person name="Fekete E."/>
            <person name="Flipphi M."/>
            <person name="Freyberg S."/>
            <person name="Gallo A."/>
            <person name="Gournas C."/>
            <person name="Habgood R."/>
            <person name="Hainaut M."/>
            <person name="Harispe M.L."/>
            <person name="Henrissat B."/>
            <person name="Hilden K.S."/>
            <person name="Hope R."/>
            <person name="Hossain A."/>
            <person name="Karabika E."/>
            <person name="Karaffa L."/>
            <person name="Karanyi Z."/>
            <person name="Krasevec N."/>
            <person name="Kuo A."/>
            <person name="Kusch H."/>
            <person name="LaButti K."/>
            <person name="Lagendijk E.L."/>
            <person name="Lapidus A."/>
            <person name="Levasseur A."/>
            <person name="Lindquist E."/>
            <person name="Lipzen A."/>
            <person name="Logrieco A.F."/>
            <person name="MacCabe A."/>
            <person name="Maekelae M.R."/>
            <person name="Malavazi I."/>
            <person name="Melin P."/>
            <person name="Meyer V."/>
            <person name="Mielnichuk N."/>
            <person name="Miskei M."/>
            <person name="Molnar A.P."/>
            <person name="Mule G."/>
            <person name="Ngan C.Y."/>
            <person name="Orejas M."/>
            <person name="Orosz E."/>
            <person name="Ouedraogo J.P."/>
            <person name="Overkamp K.M."/>
            <person name="Park H.-S."/>
            <person name="Perrone G."/>
            <person name="Piumi F."/>
            <person name="Punt P.J."/>
            <person name="Ram A.F."/>
            <person name="Ramon A."/>
            <person name="Rauscher S."/>
            <person name="Record E."/>
            <person name="Riano-Pachon D.M."/>
            <person name="Robert V."/>
            <person name="Roehrig J."/>
            <person name="Ruller R."/>
            <person name="Salamov A."/>
            <person name="Salih N.S."/>
            <person name="Samson R.A."/>
            <person name="Sandor E."/>
            <person name="Sanguinetti M."/>
            <person name="Schuetze T."/>
            <person name="Sepcic K."/>
            <person name="Shelest E."/>
            <person name="Sherlock G."/>
            <person name="Sophianopoulou V."/>
            <person name="Squina F.M."/>
            <person name="Sun H."/>
            <person name="Susca A."/>
            <person name="Todd R.B."/>
            <person name="Tsang A."/>
            <person name="Unkles S.E."/>
            <person name="van de Wiele N."/>
            <person name="van Rossen-Uffink D."/>
            <person name="Oliveira J.V."/>
            <person name="Vesth T.C."/>
            <person name="Visser J."/>
            <person name="Yu J.-H."/>
            <person name="Zhou M."/>
            <person name="Andersen M.R."/>
            <person name="Archer D.B."/>
            <person name="Baker S.E."/>
            <person name="Benoit I."/>
            <person name="Brakhage A.A."/>
            <person name="Braus G.H."/>
            <person name="Fischer R."/>
            <person name="Frisvad J.C."/>
            <person name="Goldman G.H."/>
            <person name="Houbraken J."/>
            <person name="Oakley B."/>
            <person name="Pocsi I."/>
            <person name="Scazzocchio C."/>
            <person name="Seiboth B."/>
            <person name="vanKuyk P.A."/>
            <person name="Wortman J."/>
            <person name="Dyer P.S."/>
            <person name="Grigoriev I.V."/>
        </authorList>
    </citation>
    <scope>NUCLEOTIDE SEQUENCE [LARGE SCALE GENOMIC DNA]</scope>
    <source>
        <strain evidence="2">DTO 134E9</strain>
    </source>
</reference>
<dbReference type="GeneID" id="63754659"/>
<protein>
    <submittedName>
        <fullName evidence="1">Uncharacterized protein</fullName>
    </submittedName>
</protein>
<evidence type="ECO:0000313" key="2">
    <source>
        <dbReference type="Proteomes" id="UP000184383"/>
    </source>
</evidence>
<proteinExistence type="predicted"/>
<dbReference type="Proteomes" id="UP000184383">
    <property type="component" value="Unassembled WGS sequence"/>
</dbReference>
<name>A0A1L9RBJ5_ASPWE</name>
<dbReference type="AlphaFoldDB" id="A0A1L9RBJ5"/>